<protein>
    <submittedName>
        <fullName evidence="4">HFL293Cp</fullName>
    </submittedName>
</protein>
<dbReference type="PANTHER" id="PTHR15837">
    <property type="entry name" value="RAN GUANINE NUCLEOTIDE RELEASE FACTOR"/>
    <property type="match status" value="1"/>
</dbReference>
<keyword evidence="3" id="KW-0653">Protein transport</keyword>
<dbReference type="OrthoDB" id="10255285at2759"/>
<dbReference type="Proteomes" id="UP000243052">
    <property type="component" value="Chromosome vi"/>
</dbReference>
<dbReference type="EMBL" id="CP014246">
    <property type="protein sequence ID" value="AMD21563.1"/>
    <property type="molecule type" value="Genomic_DNA"/>
</dbReference>
<evidence type="ECO:0000313" key="5">
    <source>
        <dbReference type="Proteomes" id="UP000243052"/>
    </source>
</evidence>
<name>A0A0X8HUB9_9SACH</name>
<evidence type="ECO:0000256" key="3">
    <source>
        <dbReference type="ARBA" id="ARBA00022927"/>
    </source>
</evidence>
<organism evidence="4 5">
    <name type="scientific">Eremothecium sinecaudum</name>
    <dbReference type="NCBI Taxonomy" id="45286"/>
    <lineage>
        <taxon>Eukaryota</taxon>
        <taxon>Fungi</taxon>
        <taxon>Dikarya</taxon>
        <taxon>Ascomycota</taxon>
        <taxon>Saccharomycotina</taxon>
        <taxon>Saccharomycetes</taxon>
        <taxon>Saccharomycetales</taxon>
        <taxon>Saccharomycetaceae</taxon>
        <taxon>Eremothecium</taxon>
    </lineage>
</organism>
<gene>
    <name evidence="4" type="ORF">AW171_hschr63521</name>
</gene>
<dbReference type="GO" id="GO:0005085">
    <property type="term" value="F:guanyl-nucleotide exchange factor activity"/>
    <property type="evidence" value="ECO:0007669"/>
    <property type="project" value="TreeGrafter"/>
</dbReference>
<evidence type="ECO:0000313" key="4">
    <source>
        <dbReference type="EMBL" id="AMD21563.1"/>
    </source>
</evidence>
<dbReference type="SUPFAM" id="SSF55724">
    <property type="entry name" value="Mog1p/PsbP-like"/>
    <property type="match status" value="1"/>
</dbReference>
<evidence type="ECO:0000256" key="1">
    <source>
        <dbReference type="ARBA" id="ARBA00010307"/>
    </source>
</evidence>
<dbReference type="GO" id="GO:0005634">
    <property type="term" value="C:nucleus"/>
    <property type="evidence" value="ECO:0007669"/>
    <property type="project" value="TreeGrafter"/>
</dbReference>
<dbReference type="GO" id="GO:0006606">
    <property type="term" value="P:protein import into nucleus"/>
    <property type="evidence" value="ECO:0007669"/>
    <property type="project" value="TreeGrafter"/>
</dbReference>
<evidence type="ECO:0000256" key="2">
    <source>
        <dbReference type="ARBA" id="ARBA00022448"/>
    </source>
</evidence>
<dbReference type="Pfam" id="PF04603">
    <property type="entry name" value="Mog1"/>
    <property type="match status" value="1"/>
</dbReference>
<keyword evidence="2" id="KW-0813">Transport</keyword>
<keyword evidence="5" id="KW-1185">Reference proteome</keyword>
<reference evidence="4 5" key="1">
    <citation type="submission" date="2016-01" db="EMBL/GenBank/DDBJ databases">
        <title>Genome sequence of the yeast Holleya sinecauda.</title>
        <authorList>
            <person name="Dietrich F.S."/>
        </authorList>
    </citation>
    <scope>NUCLEOTIDE SEQUENCE [LARGE SCALE GENOMIC DNA]</scope>
    <source>
        <strain evidence="4 5">ATCC 58844</strain>
    </source>
</reference>
<dbReference type="GeneID" id="28724856"/>
<dbReference type="AlphaFoldDB" id="A0A0X8HUB9"/>
<dbReference type="STRING" id="45286.A0A0X8HUB9"/>
<comment type="similarity">
    <text evidence="1">Belongs to the MOG1 family.</text>
</comment>
<proteinExistence type="inferred from homology"/>
<sequence length="197" mass="22258">MSTMFRKQELYGGNITTVIPEGFIDVSTLREVPDTQEVFVNSRKPAESFDDGLGLNESIIIDLLQRVDESDDRKALDIHLSEVSSLNGSNSWHVIRYKLKGNVQRCAVVDSVLKWGKKDCRDTVVVFVGLIRLQHVETDVLITVNCPVEDEEERLQLQRAIENADVSCAIPSRLDACYRLLDEMVAQFNVVDESLFV</sequence>
<dbReference type="InterPro" id="IPR016123">
    <property type="entry name" value="Mog1/PsbP_a/b/a-sand"/>
</dbReference>
<dbReference type="InterPro" id="IPR007681">
    <property type="entry name" value="Mog1"/>
</dbReference>
<dbReference type="GO" id="GO:0031267">
    <property type="term" value="F:small GTPase binding"/>
    <property type="evidence" value="ECO:0007669"/>
    <property type="project" value="TreeGrafter"/>
</dbReference>
<dbReference type="Gene3D" id="3.40.1000.10">
    <property type="entry name" value="Mog1/PsbP, alpha/beta/alpha sandwich"/>
    <property type="match status" value="1"/>
</dbReference>
<accession>A0A0X8HUB9</accession>
<dbReference type="RefSeq" id="XP_017988559.1">
    <property type="nucleotide sequence ID" value="XM_018133315.1"/>
</dbReference>
<dbReference type="PANTHER" id="PTHR15837:SF0">
    <property type="entry name" value="RAN GUANINE NUCLEOTIDE RELEASE FACTOR"/>
    <property type="match status" value="1"/>
</dbReference>